<dbReference type="InterPro" id="IPR033694">
    <property type="entry name" value="PGPEP1_Cys_AS"/>
</dbReference>
<dbReference type="GO" id="GO:0016920">
    <property type="term" value="F:pyroglutamyl-peptidase activity"/>
    <property type="evidence" value="ECO:0007669"/>
    <property type="project" value="UniProtKB-EC"/>
</dbReference>
<dbReference type="GO" id="GO:0006508">
    <property type="term" value="P:proteolysis"/>
    <property type="evidence" value="ECO:0007669"/>
    <property type="project" value="UniProtKB-KW"/>
</dbReference>
<dbReference type="CDD" id="cd00501">
    <property type="entry name" value="Peptidase_C15"/>
    <property type="match status" value="1"/>
</dbReference>
<dbReference type="PROSITE" id="PS01334">
    <property type="entry name" value="PYRASE_CYS"/>
    <property type="match status" value="1"/>
</dbReference>
<evidence type="ECO:0000313" key="7">
    <source>
        <dbReference type="EMBL" id="RBP16466.1"/>
    </source>
</evidence>
<protein>
    <recommendedName>
        <fullName evidence="6">Pyroglutamyl-peptidase I</fullName>
        <ecNumber evidence="6">3.4.19.3</ecNumber>
    </recommendedName>
</protein>
<dbReference type="InterPro" id="IPR000816">
    <property type="entry name" value="Peptidase_C15"/>
</dbReference>
<feature type="active site" evidence="6">
    <location>
        <position position="143"/>
    </location>
</feature>
<name>A0A366FQP1_9HYPH</name>
<evidence type="ECO:0000256" key="4">
    <source>
        <dbReference type="ARBA" id="ARBA00022801"/>
    </source>
</evidence>
<dbReference type="PANTHER" id="PTHR23402">
    <property type="entry name" value="PROTEASE FAMILY C15 PYROGLUTAMYL-PEPTIDASE I-RELATED"/>
    <property type="match status" value="1"/>
</dbReference>
<evidence type="ECO:0000256" key="2">
    <source>
        <dbReference type="ARBA" id="ARBA00022490"/>
    </source>
</evidence>
<comment type="catalytic activity">
    <reaction evidence="6">
        <text>Release of an N-terminal pyroglutamyl group from a polypeptide, the second amino acid generally not being Pro.</text>
        <dbReference type="EC" id="3.4.19.3"/>
    </reaction>
</comment>
<reference evidence="7 8" key="1">
    <citation type="submission" date="2018-06" db="EMBL/GenBank/DDBJ databases">
        <title>Genomic Encyclopedia of Type Strains, Phase IV (KMG-IV): sequencing the most valuable type-strain genomes for metagenomic binning, comparative biology and taxonomic classification.</title>
        <authorList>
            <person name="Goeker M."/>
        </authorList>
    </citation>
    <scope>NUCLEOTIDE SEQUENCE [LARGE SCALE GENOMIC DNA]</scope>
    <source>
        <strain evidence="7 8">DSM 24875</strain>
    </source>
</reference>
<accession>A0A366FQP1</accession>
<evidence type="ECO:0000256" key="6">
    <source>
        <dbReference type="PROSITE-ProRule" id="PRU10077"/>
    </source>
</evidence>
<keyword evidence="8" id="KW-1185">Reference proteome</keyword>
<dbReference type="InterPro" id="IPR036440">
    <property type="entry name" value="Peptidase_C15-like_sf"/>
</dbReference>
<dbReference type="Pfam" id="PF01470">
    <property type="entry name" value="Peptidase_C15"/>
    <property type="match status" value="1"/>
</dbReference>
<keyword evidence="3" id="KW-0645">Protease</keyword>
<evidence type="ECO:0000256" key="3">
    <source>
        <dbReference type="ARBA" id="ARBA00022670"/>
    </source>
</evidence>
<keyword evidence="4" id="KW-0378">Hydrolase</keyword>
<dbReference type="EC" id="3.4.19.3" evidence="6"/>
<evidence type="ECO:0000256" key="1">
    <source>
        <dbReference type="ARBA" id="ARBA00006641"/>
    </source>
</evidence>
<dbReference type="OrthoDB" id="9779738at2"/>
<dbReference type="Gene3D" id="3.40.630.20">
    <property type="entry name" value="Peptidase C15, pyroglutamyl peptidase I-like"/>
    <property type="match status" value="1"/>
</dbReference>
<sequence>MAGPGAVLVTAFEPFGGETVNASWEAARQLDGWRCGEVVVAARMLPCAYDVSVAEFFASVESLRPCAVLMTGQAARRATVCVERFARNAAHASAPDNRGSLGPRAADGPDAIESTTSALRIAWAIRQAGIPARVSTDAGDYVCNHLYYYALRRLAEASQPIPAVFIHLPATPEQTPAGASRRRLATPDAVLALRAAVEVVSAPCVG</sequence>
<evidence type="ECO:0000256" key="5">
    <source>
        <dbReference type="ARBA" id="ARBA00022807"/>
    </source>
</evidence>
<dbReference type="InterPro" id="IPR016125">
    <property type="entry name" value="Peptidase_C15-like"/>
</dbReference>
<comment type="similarity">
    <text evidence="1">Belongs to the peptidase C15 family.</text>
</comment>
<dbReference type="SUPFAM" id="SSF53182">
    <property type="entry name" value="Pyrrolidone carboxyl peptidase (pyroglutamate aminopeptidase)"/>
    <property type="match status" value="1"/>
</dbReference>
<proteinExistence type="inferred from homology"/>
<comment type="caution">
    <text evidence="7">The sequence shown here is derived from an EMBL/GenBank/DDBJ whole genome shotgun (WGS) entry which is preliminary data.</text>
</comment>
<dbReference type="AlphaFoldDB" id="A0A366FQP1"/>
<keyword evidence="2" id="KW-0963">Cytoplasm</keyword>
<organism evidence="7 8">
    <name type="scientific">Roseiarcus fermentans</name>
    <dbReference type="NCBI Taxonomy" id="1473586"/>
    <lineage>
        <taxon>Bacteria</taxon>
        <taxon>Pseudomonadati</taxon>
        <taxon>Pseudomonadota</taxon>
        <taxon>Alphaproteobacteria</taxon>
        <taxon>Hyphomicrobiales</taxon>
        <taxon>Roseiarcaceae</taxon>
        <taxon>Roseiarcus</taxon>
    </lineage>
</organism>
<gene>
    <name evidence="7" type="ORF">DFR50_105109</name>
</gene>
<keyword evidence="5" id="KW-0788">Thiol protease</keyword>
<dbReference type="GO" id="GO:0005829">
    <property type="term" value="C:cytosol"/>
    <property type="evidence" value="ECO:0007669"/>
    <property type="project" value="InterPro"/>
</dbReference>
<evidence type="ECO:0000313" key="8">
    <source>
        <dbReference type="Proteomes" id="UP000253529"/>
    </source>
</evidence>
<dbReference type="PRINTS" id="PR00706">
    <property type="entry name" value="PYROGLUPTASE"/>
</dbReference>
<dbReference type="EMBL" id="QNRK01000005">
    <property type="protein sequence ID" value="RBP16466.1"/>
    <property type="molecule type" value="Genomic_DNA"/>
</dbReference>
<dbReference type="PANTHER" id="PTHR23402:SF1">
    <property type="entry name" value="PYROGLUTAMYL-PEPTIDASE I"/>
    <property type="match status" value="1"/>
</dbReference>
<dbReference type="PIRSF" id="PIRSF015592">
    <property type="entry name" value="Prld-crbxl_pptds"/>
    <property type="match status" value="1"/>
</dbReference>
<dbReference type="Proteomes" id="UP000253529">
    <property type="component" value="Unassembled WGS sequence"/>
</dbReference>